<sequence length="64" mass="7333">MYMTSGLQSQAAEVRDETYESIIEHAKSHARRYAALDTQEGRTAAVAVLRFARSLRTRRKRLHA</sequence>
<name>V5SI65_9HYPH</name>
<organism evidence="1 2">
    <name type="scientific">Hyphomicrobium nitrativorans NL23</name>
    <dbReference type="NCBI Taxonomy" id="1029756"/>
    <lineage>
        <taxon>Bacteria</taxon>
        <taxon>Pseudomonadati</taxon>
        <taxon>Pseudomonadota</taxon>
        <taxon>Alphaproteobacteria</taxon>
        <taxon>Hyphomicrobiales</taxon>
        <taxon>Hyphomicrobiaceae</taxon>
        <taxon>Hyphomicrobium</taxon>
    </lineage>
</organism>
<keyword evidence="2" id="KW-1185">Reference proteome</keyword>
<dbReference type="HOGENOM" id="CLU_2861713_0_0_5"/>
<dbReference type="KEGG" id="hni:W911_10555"/>
<dbReference type="Proteomes" id="UP000018542">
    <property type="component" value="Chromosome"/>
</dbReference>
<dbReference type="PATRIC" id="fig|1029756.8.peg.2195"/>
<dbReference type="EMBL" id="CP006912">
    <property type="protein sequence ID" value="AHB50192.1"/>
    <property type="molecule type" value="Genomic_DNA"/>
</dbReference>
<protein>
    <submittedName>
        <fullName evidence="1">Uncharacterized protein</fullName>
    </submittedName>
</protein>
<dbReference type="AlphaFoldDB" id="V5SI65"/>
<evidence type="ECO:0000313" key="1">
    <source>
        <dbReference type="EMBL" id="AHB50192.1"/>
    </source>
</evidence>
<accession>V5SI65</accession>
<dbReference type="OrthoDB" id="7933930at2"/>
<reference evidence="1 2" key="1">
    <citation type="journal article" date="2014" name="Genome Announc.">
        <title>Complete Genome Sequence of Hyphomicrobium nitrativorans Strain NL23, a Denitrifying Bacterium Isolated from Biofilm of a Methanol-Fed Denitrification System Treating Seawater at the Montreal Biodome.</title>
        <authorList>
            <person name="Martineau C."/>
            <person name="Villeneuve C."/>
            <person name="Mauffrey F."/>
            <person name="Villemur R."/>
        </authorList>
    </citation>
    <scope>NUCLEOTIDE SEQUENCE [LARGE SCALE GENOMIC DNA]</scope>
    <source>
        <strain evidence="1">NL23</strain>
    </source>
</reference>
<gene>
    <name evidence="1" type="ORF">W911_10555</name>
</gene>
<evidence type="ECO:0000313" key="2">
    <source>
        <dbReference type="Proteomes" id="UP000018542"/>
    </source>
</evidence>
<dbReference type="RefSeq" id="WP_023787464.1">
    <property type="nucleotide sequence ID" value="NC_022997.1"/>
</dbReference>
<proteinExistence type="predicted"/>